<evidence type="ECO:0000259" key="4">
    <source>
        <dbReference type="Pfam" id="PF04577"/>
    </source>
</evidence>
<keyword evidence="3" id="KW-0325">Glycoprotein</keyword>
<keyword evidence="6" id="KW-1185">Reference proteome</keyword>
<reference evidence="5 6" key="1">
    <citation type="submission" date="2018-03" db="EMBL/GenBank/DDBJ databases">
        <title>Genomic Encyclopedia of Archaeal and Bacterial Type Strains, Phase II (KMG-II): from individual species to whole genera.</title>
        <authorList>
            <person name="Goeker M."/>
        </authorList>
    </citation>
    <scope>NUCLEOTIDE SEQUENCE [LARGE SCALE GENOMIC DNA]</scope>
    <source>
        <strain evidence="5 6">DSM 24859</strain>
    </source>
</reference>
<dbReference type="RefSeq" id="WP_106528715.1">
    <property type="nucleotide sequence ID" value="NZ_PYAW01000002.1"/>
</dbReference>
<dbReference type="Proteomes" id="UP000240971">
    <property type="component" value="Unassembled WGS sequence"/>
</dbReference>
<dbReference type="OrthoDB" id="1156086at2"/>
<dbReference type="PANTHER" id="PTHR20961">
    <property type="entry name" value="GLYCOSYLTRANSFERASE"/>
    <property type="match status" value="1"/>
</dbReference>
<dbReference type="InterPro" id="IPR007657">
    <property type="entry name" value="Glycosyltransferase_61"/>
</dbReference>
<dbReference type="GO" id="GO:0016757">
    <property type="term" value="F:glycosyltransferase activity"/>
    <property type="evidence" value="ECO:0007669"/>
    <property type="project" value="UniProtKB-KW"/>
</dbReference>
<dbReference type="InterPro" id="IPR049625">
    <property type="entry name" value="Glyco_transf_61_cat"/>
</dbReference>
<keyword evidence="2" id="KW-0808">Transferase</keyword>
<dbReference type="EMBL" id="PYAW01000002">
    <property type="protein sequence ID" value="PSL48327.1"/>
    <property type="molecule type" value="Genomic_DNA"/>
</dbReference>
<gene>
    <name evidence="5" type="ORF">CLV51_1021194</name>
</gene>
<accession>A0A2P8HQ44</accession>
<evidence type="ECO:0000313" key="5">
    <source>
        <dbReference type="EMBL" id="PSL48327.1"/>
    </source>
</evidence>
<evidence type="ECO:0000256" key="1">
    <source>
        <dbReference type="ARBA" id="ARBA00022676"/>
    </source>
</evidence>
<dbReference type="AlphaFoldDB" id="A0A2P8HQ44"/>
<sequence>MEFENTVYEAHLAVRKEPVNLHKDDLHLFEKVLTTPIHKTTLSKFKNVSILKDTFFSLRHFTYYLHHSHLSKVSNKSLLKRRLLFLKPAHTIPRAIWVINEWSTEYFHWLTDALPRLLTAGDWQNTTSVILPKRYADKPYITQSLRMLQVEVIFYDPRRRVRVKELIVPSYTAPTGNYNKTLIQLIRDKFIQKSEHEINRKVYISRQKATKRKITNEDAVQAVLLRRGYEIHFFEDYSFEKQLEIMSRTKVLAGLHGAGLTNMLFMPPNGRILELRNEGDDHNNCFFSLASAVDQDYFYLVNQGSSRDTYIADITVDTTQLDKVLQLMEH</sequence>
<keyword evidence="1" id="KW-0328">Glycosyltransferase</keyword>
<organism evidence="5 6">
    <name type="scientific">Chitinophaga niastensis</name>
    <dbReference type="NCBI Taxonomy" id="536980"/>
    <lineage>
        <taxon>Bacteria</taxon>
        <taxon>Pseudomonadati</taxon>
        <taxon>Bacteroidota</taxon>
        <taxon>Chitinophagia</taxon>
        <taxon>Chitinophagales</taxon>
        <taxon>Chitinophagaceae</taxon>
        <taxon>Chitinophaga</taxon>
    </lineage>
</organism>
<evidence type="ECO:0000256" key="2">
    <source>
        <dbReference type="ARBA" id="ARBA00022679"/>
    </source>
</evidence>
<feature type="domain" description="Glycosyltransferase 61 catalytic" evidence="4">
    <location>
        <begin position="106"/>
        <end position="272"/>
    </location>
</feature>
<protein>
    <submittedName>
        <fullName evidence="5">Uncharacterized protein DUF563</fullName>
    </submittedName>
</protein>
<name>A0A2P8HQ44_CHINA</name>
<comment type="caution">
    <text evidence="5">The sequence shown here is derived from an EMBL/GenBank/DDBJ whole genome shotgun (WGS) entry which is preliminary data.</text>
</comment>
<evidence type="ECO:0000256" key="3">
    <source>
        <dbReference type="ARBA" id="ARBA00023180"/>
    </source>
</evidence>
<dbReference type="Pfam" id="PF04577">
    <property type="entry name" value="Glyco_transf_61"/>
    <property type="match status" value="1"/>
</dbReference>
<evidence type="ECO:0000313" key="6">
    <source>
        <dbReference type="Proteomes" id="UP000240971"/>
    </source>
</evidence>
<proteinExistence type="predicted"/>